<dbReference type="EMBL" id="ACQA01000001">
    <property type="protein sequence ID" value="EEQ96322.1"/>
    <property type="molecule type" value="Genomic_DNA"/>
</dbReference>
<name>C4WFM9_9HYPH</name>
<dbReference type="Proteomes" id="UP000004386">
    <property type="component" value="Unassembled WGS sequence"/>
</dbReference>
<organism evidence="1 2">
    <name type="scientific">Brucella intermedia LMG 3301</name>
    <dbReference type="NCBI Taxonomy" id="641118"/>
    <lineage>
        <taxon>Bacteria</taxon>
        <taxon>Pseudomonadati</taxon>
        <taxon>Pseudomonadota</taxon>
        <taxon>Alphaproteobacteria</taxon>
        <taxon>Hyphomicrobiales</taxon>
        <taxon>Brucellaceae</taxon>
        <taxon>Brucella/Ochrobactrum group</taxon>
        <taxon>Brucella</taxon>
    </lineage>
</organism>
<dbReference type="Gene3D" id="3.55.50.10">
    <property type="entry name" value="Baseplate protein-like domains"/>
    <property type="match status" value="1"/>
</dbReference>
<proteinExistence type="predicted"/>
<evidence type="ECO:0000313" key="1">
    <source>
        <dbReference type="EMBL" id="EEQ96322.1"/>
    </source>
</evidence>
<gene>
    <name evidence="1" type="ORF">OINT_1001748</name>
</gene>
<dbReference type="AlphaFoldDB" id="C4WFM9"/>
<evidence type="ECO:0008006" key="3">
    <source>
        <dbReference type="Google" id="ProtNLM"/>
    </source>
</evidence>
<dbReference type="Pfam" id="PF05954">
    <property type="entry name" value="Phage_GPD"/>
    <property type="match status" value="1"/>
</dbReference>
<dbReference type="HOGENOM" id="CLU_037957_1_0_5"/>
<protein>
    <recommendedName>
        <fullName evidence="3">Phage late control D family protein</fullName>
    </recommendedName>
</protein>
<accession>C4WFM9</accession>
<sequence>MELMERSHPFIEVSIEGKTVHDAFYQRLVSATIRDEPGQSADTLELVFDDTGNEIDIPQKGAKIEVRFGFKGVGTWKMGTFVFERASYNFGSDGERLTFSCKSAELRADVKEPLSEHFDGATIGQIVEQLAKRHGYKAKVSPELANTKLDYIARANQSAVDFLTRLADRTGALFSIKDNTFLFLKRGSLPPITITKGDCSEGEFSVEPRPKYGKAAAGWYDRRRNKTIYEEHATGMEGPTRRLRTVYASQAEAKKAAEAEGARLARATGQGSLTMAGTPEVMADAPINAVGFRKEFDGEWRAASVEHRFEDTYTTSIELEAPEKGKE</sequence>
<evidence type="ECO:0000313" key="2">
    <source>
        <dbReference type="Proteomes" id="UP000004386"/>
    </source>
</evidence>
<comment type="caution">
    <text evidence="1">The sequence shown here is derived from an EMBL/GenBank/DDBJ whole genome shotgun (WGS) entry which is preliminary data.</text>
</comment>
<dbReference type="SUPFAM" id="SSF69279">
    <property type="entry name" value="Phage tail proteins"/>
    <property type="match status" value="1"/>
</dbReference>
<reference evidence="1 2" key="1">
    <citation type="submission" date="2009-05" db="EMBL/GenBank/DDBJ databases">
        <authorList>
            <person name="Setubal J.C."/>
            <person name="Boyle S."/>
            <person name="Crasta O.R."/>
            <person name="Gillespie J.J."/>
            <person name="Kenyon R.W."/>
            <person name="Lu J."/>
            <person name="Mane S."/>
            <person name="Nagrani S."/>
            <person name="Shallom J.M."/>
            <person name="Shallom S."/>
            <person name="Shukla M."/>
            <person name="Snyder E.E."/>
            <person name="Sobral B.W."/>
            <person name="Wattam A.R."/>
            <person name="Will R."/>
            <person name="Williams K."/>
            <person name="Yoo H."/>
            <person name="Munk C."/>
            <person name="Tapia R."/>
            <person name="Green L."/>
            <person name="Rogers Y."/>
            <person name="Detter J.C."/>
            <person name="Bruce D."/>
            <person name="Brettin T.S."/>
            <person name="Tsolis R."/>
        </authorList>
    </citation>
    <scope>NUCLEOTIDE SEQUENCE [LARGE SCALE GENOMIC DNA]</scope>
    <source>
        <strain evidence="1 2">LMG 3301</strain>
    </source>
</reference>